<protein>
    <submittedName>
        <fullName evidence="2">Uncharacterized protein</fullName>
    </submittedName>
</protein>
<evidence type="ECO:0000256" key="1">
    <source>
        <dbReference type="SAM" id="MobiDB-lite"/>
    </source>
</evidence>
<evidence type="ECO:0000313" key="3">
    <source>
        <dbReference type="Proteomes" id="UP000316659"/>
    </source>
</evidence>
<dbReference type="EMBL" id="BJNZ01000027">
    <property type="protein sequence ID" value="GED11320.1"/>
    <property type="molecule type" value="Genomic_DNA"/>
</dbReference>
<sequence>MVQVSKESGPDGPRDPGPGPRGLYDSARLAQRLGVSPVSLRTARHRGVDWLPKPAGELNGGPVWTAESLEGIEDRRRGAGRPRRQR</sequence>
<name>A0A4Y4E6Z6_CELCE</name>
<accession>A0A4Y4E6Z6</accession>
<organism evidence="2 3">
    <name type="scientific">Cellulosimicrobium cellulans</name>
    <name type="common">Arthrobacter luteus</name>
    <dbReference type="NCBI Taxonomy" id="1710"/>
    <lineage>
        <taxon>Bacteria</taxon>
        <taxon>Bacillati</taxon>
        <taxon>Actinomycetota</taxon>
        <taxon>Actinomycetes</taxon>
        <taxon>Micrococcales</taxon>
        <taxon>Promicromonosporaceae</taxon>
        <taxon>Cellulosimicrobium</taxon>
    </lineage>
</organism>
<feature type="region of interest" description="Disordered" evidence="1">
    <location>
        <begin position="1"/>
        <end position="25"/>
    </location>
</feature>
<feature type="region of interest" description="Disordered" evidence="1">
    <location>
        <begin position="51"/>
        <end position="86"/>
    </location>
</feature>
<comment type="caution">
    <text evidence="2">The sequence shown here is derived from an EMBL/GenBank/DDBJ whole genome shotgun (WGS) entry which is preliminary data.</text>
</comment>
<evidence type="ECO:0000313" key="2">
    <source>
        <dbReference type="EMBL" id="GED11320.1"/>
    </source>
</evidence>
<dbReference type="Proteomes" id="UP000316659">
    <property type="component" value="Unassembled WGS sequence"/>
</dbReference>
<gene>
    <name evidence="2" type="ORF">CCE02nite_33190</name>
</gene>
<proteinExistence type="predicted"/>
<dbReference type="AlphaFoldDB" id="A0A4Y4E6Z6"/>
<reference evidence="2 3" key="1">
    <citation type="submission" date="2019-06" db="EMBL/GenBank/DDBJ databases">
        <title>Whole genome shotgun sequence of Cellulosimicrobium cellulans NBRC 15516.</title>
        <authorList>
            <person name="Hosoyama A."/>
            <person name="Uohara A."/>
            <person name="Ohji S."/>
            <person name="Ichikawa N."/>
        </authorList>
    </citation>
    <scope>NUCLEOTIDE SEQUENCE [LARGE SCALE GENOMIC DNA]</scope>
    <source>
        <strain evidence="2 3">NBRC 15516</strain>
    </source>
</reference>